<protein>
    <submittedName>
        <fullName evidence="2">Uncharacterized protein</fullName>
    </submittedName>
</protein>
<evidence type="ECO:0000313" key="2">
    <source>
        <dbReference type="EMBL" id="SNT08033.1"/>
    </source>
</evidence>
<reference evidence="3" key="1">
    <citation type="submission" date="2017-06" db="EMBL/GenBank/DDBJ databases">
        <authorList>
            <person name="Varghese N."/>
            <person name="Submissions S."/>
        </authorList>
    </citation>
    <scope>NUCLEOTIDE SEQUENCE [LARGE SCALE GENOMIC DNA]</scope>
    <source>
        <strain evidence="3">LNB2</strain>
    </source>
</reference>
<keyword evidence="3" id="KW-1185">Reference proteome</keyword>
<dbReference type="Proteomes" id="UP000198281">
    <property type="component" value="Unassembled WGS sequence"/>
</dbReference>
<accession>A0A239JRM8</accession>
<feature type="signal peptide" evidence="1">
    <location>
        <begin position="1"/>
        <end position="31"/>
    </location>
</feature>
<gene>
    <name evidence="2" type="ORF">SAMN06295912_1381</name>
</gene>
<sequence length="132" mass="13684">MNRLAMHRLPVLGICTALALAPLLPAAIATAQPIPIHMFRGLEKADLAALQPVVRSSLSEDAVGAIRKWESESGKRGFVQLLEGGAAAGLATGTVKITLVRGDRTTTSMVFNENGGAIFDHGSGGIALLRAA</sequence>
<dbReference type="EMBL" id="FZOS01000038">
    <property type="protein sequence ID" value="SNT08033.1"/>
    <property type="molecule type" value="Genomic_DNA"/>
</dbReference>
<dbReference type="AlphaFoldDB" id="A0A239JRM8"/>
<dbReference type="OrthoDB" id="9986941at2"/>
<keyword evidence="1" id="KW-0732">Signal</keyword>
<proteinExistence type="predicted"/>
<feature type="chain" id="PRO_5012624838" evidence="1">
    <location>
        <begin position="32"/>
        <end position="132"/>
    </location>
</feature>
<dbReference type="RefSeq" id="WP_144033861.1">
    <property type="nucleotide sequence ID" value="NZ_FZOS01000038.1"/>
</dbReference>
<name>A0A239JRM8_9SPHN</name>
<evidence type="ECO:0000313" key="3">
    <source>
        <dbReference type="Proteomes" id="UP000198281"/>
    </source>
</evidence>
<organism evidence="2 3">
    <name type="scientific">Edaphosphingomonas laterariae</name>
    <dbReference type="NCBI Taxonomy" id="861865"/>
    <lineage>
        <taxon>Bacteria</taxon>
        <taxon>Pseudomonadati</taxon>
        <taxon>Pseudomonadota</taxon>
        <taxon>Alphaproteobacteria</taxon>
        <taxon>Sphingomonadales</taxon>
        <taxon>Rhizorhabdaceae</taxon>
        <taxon>Edaphosphingomonas</taxon>
    </lineage>
</organism>
<evidence type="ECO:0000256" key="1">
    <source>
        <dbReference type="SAM" id="SignalP"/>
    </source>
</evidence>